<keyword evidence="2" id="KW-0472">Membrane</keyword>
<keyword evidence="2" id="KW-0812">Transmembrane</keyword>
<sequence>MSLSAALCLGLGVEVSQVSAAGPPSPPPTTSTAVPAMPPPPAPLANSLPVHTAQCSGAAAAGLATGAPLGFVASAVDAGLAVAFDGSCWAALGDLIGAGIGAAANAAIGAVAQWVTAGAANAATLLLTSLQHEAGAPNLSAPWFTSMYYGAGSGAPGALTVAAWLMVLVVTGSLLVSIIRGDLGGMVRLLALRLPVAILVSYLAIWLVTALLSLTDVAAGWMLQRGIASLDQWVGMLDMQSQGNSIGTDLLTVLACLGLLLATLLSYVELIARDAGIYIVTAFIPLIAVASLWPGAHSALKKGAETLFVLGAAKFVIVFVLVLGAGALTGASNLHDYSGLLDGLGIFLIAALAPAAIFRLVPVLEGAAVGALAGGAGGWAVGRASPLLHRGASGLRAGSHGVAAAAGAAVGGSGSSAALSARAASPSWTNGSGGGTAPGTGSQDPPALASGGIRNPGGGPPGNGGGPILAGTAGAPSARRAGGGGGAAPAPISAPVHLRLAGSNDPTAPAPEAAG</sequence>
<evidence type="ECO:0000313" key="5">
    <source>
        <dbReference type="Proteomes" id="UP000606991"/>
    </source>
</evidence>
<organism evidence="4 5">
    <name type="scientific">Candidatus Aeolococcus gillhamiae</name>
    <dbReference type="NCBI Taxonomy" id="3127015"/>
    <lineage>
        <taxon>Bacteria</taxon>
        <taxon>Bacillati</taxon>
        <taxon>Candidatus Dormiibacterota</taxon>
        <taxon>Candidatus Dormibacteria</taxon>
        <taxon>Candidatus Aeolococcales</taxon>
        <taxon>Candidatus Aeolococcaceae</taxon>
        <taxon>Candidatus Aeolococcus</taxon>
    </lineage>
</organism>
<evidence type="ECO:0008006" key="6">
    <source>
        <dbReference type="Google" id="ProtNLM"/>
    </source>
</evidence>
<accession>A0A934JU69</accession>
<dbReference type="EMBL" id="JAEKNS010000098">
    <property type="protein sequence ID" value="MBJ7595062.1"/>
    <property type="molecule type" value="Genomic_DNA"/>
</dbReference>
<feature type="transmembrane region" description="Helical" evidence="2">
    <location>
        <begin position="275"/>
        <end position="295"/>
    </location>
</feature>
<feature type="transmembrane region" description="Helical" evidence="2">
    <location>
        <begin position="307"/>
        <end position="328"/>
    </location>
</feature>
<name>A0A934JU69_9BACT</name>
<evidence type="ECO:0000256" key="1">
    <source>
        <dbReference type="SAM" id="MobiDB-lite"/>
    </source>
</evidence>
<feature type="compositionally biased region" description="Gly residues" evidence="1">
    <location>
        <begin position="454"/>
        <end position="468"/>
    </location>
</feature>
<feature type="region of interest" description="Disordered" evidence="1">
    <location>
        <begin position="19"/>
        <end position="45"/>
    </location>
</feature>
<proteinExistence type="predicted"/>
<dbReference type="Proteomes" id="UP000606991">
    <property type="component" value="Unassembled WGS sequence"/>
</dbReference>
<keyword evidence="3" id="KW-0732">Signal</keyword>
<reference evidence="4 5" key="1">
    <citation type="submission" date="2020-10" db="EMBL/GenBank/DDBJ databases">
        <title>Ca. Dormibacterota MAGs.</title>
        <authorList>
            <person name="Montgomery K."/>
        </authorList>
    </citation>
    <scope>NUCLEOTIDE SEQUENCE [LARGE SCALE GENOMIC DNA]</scope>
    <source>
        <strain evidence="4">SC8812_S17_18</strain>
    </source>
</reference>
<dbReference type="RefSeq" id="WP_337311820.1">
    <property type="nucleotide sequence ID" value="NZ_JAEKNS010000098.1"/>
</dbReference>
<feature type="transmembrane region" description="Helical" evidence="2">
    <location>
        <begin position="161"/>
        <end position="179"/>
    </location>
</feature>
<evidence type="ECO:0000313" key="4">
    <source>
        <dbReference type="EMBL" id="MBJ7595062.1"/>
    </source>
</evidence>
<feature type="transmembrane region" description="Helical" evidence="2">
    <location>
        <begin position="340"/>
        <end position="361"/>
    </location>
</feature>
<dbReference type="PANTHER" id="PTHR12460:SF38">
    <property type="entry name" value="KINETOPLAST-ASSOCIATED PROTEIN-LIKE PROTEIN"/>
    <property type="match status" value="1"/>
</dbReference>
<feature type="signal peptide" evidence="3">
    <location>
        <begin position="1"/>
        <end position="20"/>
    </location>
</feature>
<keyword evidence="2" id="KW-1133">Transmembrane helix</keyword>
<feature type="transmembrane region" description="Helical" evidence="2">
    <location>
        <begin position="246"/>
        <end position="268"/>
    </location>
</feature>
<gene>
    <name evidence="4" type="ORF">JF886_09420</name>
</gene>
<feature type="transmembrane region" description="Helical" evidence="2">
    <location>
        <begin position="191"/>
        <end position="214"/>
    </location>
</feature>
<dbReference type="AlphaFoldDB" id="A0A934JU69"/>
<dbReference type="PANTHER" id="PTHR12460">
    <property type="entry name" value="CYCLIN-DEPENDENT KINASE INHIBITOR-RELATED PROTEIN"/>
    <property type="match status" value="1"/>
</dbReference>
<comment type="caution">
    <text evidence="4">The sequence shown here is derived from an EMBL/GenBank/DDBJ whole genome shotgun (WGS) entry which is preliminary data.</text>
</comment>
<feature type="chain" id="PRO_5037345500" description="Type IV secretion system protein TrbL" evidence="3">
    <location>
        <begin position="21"/>
        <end position="515"/>
    </location>
</feature>
<evidence type="ECO:0000256" key="3">
    <source>
        <dbReference type="SAM" id="SignalP"/>
    </source>
</evidence>
<feature type="compositionally biased region" description="Low complexity" evidence="1">
    <location>
        <begin position="469"/>
        <end position="480"/>
    </location>
</feature>
<feature type="region of interest" description="Disordered" evidence="1">
    <location>
        <begin position="424"/>
        <end position="515"/>
    </location>
</feature>
<evidence type="ECO:0000256" key="2">
    <source>
        <dbReference type="SAM" id="Phobius"/>
    </source>
</evidence>
<protein>
    <recommendedName>
        <fullName evidence="6">Type IV secretion system protein TrbL</fullName>
    </recommendedName>
</protein>